<sequence>MKIIVFTSPAITAQVNDWLKEHPDIEVISMAQSEYDGTIHLTLLYREAK</sequence>
<protein>
    <submittedName>
        <fullName evidence="1">Uncharacterized protein</fullName>
    </submittedName>
</protein>
<dbReference type="RefSeq" id="WP_170157365.1">
    <property type="nucleotide sequence ID" value="NZ_QNRR01000011.1"/>
</dbReference>
<dbReference type="EMBL" id="QNRR01000011">
    <property type="protein sequence ID" value="RBP38516.1"/>
    <property type="molecule type" value="Genomic_DNA"/>
</dbReference>
<dbReference type="Proteomes" id="UP000253426">
    <property type="component" value="Unassembled WGS sequence"/>
</dbReference>
<keyword evidence="2" id="KW-1185">Reference proteome</keyword>
<gene>
    <name evidence="1" type="ORF">DES53_11134</name>
</gene>
<proteinExistence type="predicted"/>
<accession>A0A366HA08</accession>
<evidence type="ECO:0000313" key="2">
    <source>
        <dbReference type="Proteomes" id="UP000253426"/>
    </source>
</evidence>
<evidence type="ECO:0000313" key="1">
    <source>
        <dbReference type="EMBL" id="RBP38516.1"/>
    </source>
</evidence>
<reference evidence="1 2" key="1">
    <citation type="submission" date="2018-06" db="EMBL/GenBank/DDBJ databases">
        <title>Genomic Encyclopedia of Type Strains, Phase IV (KMG-IV): sequencing the most valuable type-strain genomes for metagenomic binning, comparative biology and taxonomic classification.</title>
        <authorList>
            <person name="Goeker M."/>
        </authorList>
    </citation>
    <scope>NUCLEOTIDE SEQUENCE [LARGE SCALE GENOMIC DNA]</scope>
    <source>
        <strain evidence="1 2">DSM 25532</strain>
    </source>
</reference>
<dbReference type="AlphaFoldDB" id="A0A366HA08"/>
<organism evidence="1 2">
    <name type="scientific">Roseimicrobium gellanilyticum</name>
    <dbReference type="NCBI Taxonomy" id="748857"/>
    <lineage>
        <taxon>Bacteria</taxon>
        <taxon>Pseudomonadati</taxon>
        <taxon>Verrucomicrobiota</taxon>
        <taxon>Verrucomicrobiia</taxon>
        <taxon>Verrucomicrobiales</taxon>
        <taxon>Verrucomicrobiaceae</taxon>
        <taxon>Roseimicrobium</taxon>
    </lineage>
</organism>
<comment type="caution">
    <text evidence="1">The sequence shown here is derived from an EMBL/GenBank/DDBJ whole genome shotgun (WGS) entry which is preliminary data.</text>
</comment>
<name>A0A366HA08_9BACT</name>